<gene>
    <name evidence="10" type="ORF">CHIRRI_LOCUS393</name>
</gene>
<dbReference type="GO" id="GO:0005634">
    <property type="term" value="C:nucleus"/>
    <property type="evidence" value="ECO:0007669"/>
    <property type="project" value="UniProtKB-SubCell"/>
</dbReference>
<keyword evidence="8" id="KW-0539">Nucleus</keyword>
<evidence type="ECO:0000256" key="7">
    <source>
        <dbReference type="ARBA" id="ARBA00023004"/>
    </source>
</evidence>
<organism evidence="10 11">
    <name type="scientific">Chironomus riparius</name>
    <dbReference type="NCBI Taxonomy" id="315576"/>
    <lineage>
        <taxon>Eukaryota</taxon>
        <taxon>Metazoa</taxon>
        <taxon>Ecdysozoa</taxon>
        <taxon>Arthropoda</taxon>
        <taxon>Hexapoda</taxon>
        <taxon>Insecta</taxon>
        <taxon>Pterygota</taxon>
        <taxon>Neoptera</taxon>
        <taxon>Endopterygota</taxon>
        <taxon>Diptera</taxon>
        <taxon>Nematocera</taxon>
        <taxon>Chironomoidea</taxon>
        <taxon>Chironomidae</taxon>
        <taxon>Chironominae</taxon>
        <taxon>Chironomus</taxon>
    </lineage>
</organism>
<dbReference type="GO" id="GO:0046872">
    <property type="term" value="F:metal ion binding"/>
    <property type="evidence" value="ECO:0007669"/>
    <property type="project" value="UniProtKB-KW"/>
</dbReference>
<name>A0A9N9RJG4_9DIPT</name>
<comment type="cofactor">
    <cofactor evidence="1">
        <name>Fe(2+)</name>
        <dbReference type="ChEBI" id="CHEBI:29033"/>
    </cofactor>
</comment>
<evidence type="ECO:0000256" key="4">
    <source>
        <dbReference type="ARBA" id="ARBA00022723"/>
    </source>
</evidence>
<dbReference type="SUPFAM" id="SSF51197">
    <property type="entry name" value="Clavaminate synthase-like"/>
    <property type="match status" value="1"/>
</dbReference>
<keyword evidence="6" id="KW-0560">Oxidoreductase</keyword>
<evidence type="ECO:0000256" key="6">
    <source>
        <dbReference type="ARBA" id="ARBA00023002"/>
    </source>
</evidence>
<protein>
    <recommendedName>
        <fullName evidence="9">Fe2OG dioxygenase domain-containing protein</fullName>
    </recommendedName>
</protein>
<feature type="domain" description="Fe2OG dioxygenase" evidence="9">
    <location>
        <begin position="90"/>
        <end position="213"/>
    </location>
</feature>
<keyword evidence="11" id="KW-1185">Reference proteome</keyword>
<evidence type="ECO:0000256" key="5">
    <source>
        <dbReference type="ARBA" id="ARBA00022964"/>
    </source>
</evidence>
<reference evidence="10" key="2">
    <citation type="submission" date="2022-10" db="EMBL/GenBank/DDBJ databases">
        <authorList>
            <consortium name="ENA_rothamsted_submissions"/>
            <consortium name="culmorum"/>
            <person name="King R."/>
        </authorList>
    </citation>
    <scope>NUCLEOTIDE SEQUENCE</scope>
</reference>
<dbReference type="GO" id="GO:0051213">
    <property type="term" value="F:dioxygenase activity"/>
    <property type="evidence" value="ECO:0007669"/>
    <property type="project" value="UniProtKB-KW"/>
</dbReference>
<dbReference type="AlphaFoldDB" id="A0A9N9RJG4"/>
<evidence type="ECO:0000259" key="9">
    <source>
        <dbReference type="PROSITE" id="PS51471"/>
    </source>
</evidence>
<dbReference type="PROSITE" id="PS51471">
    <property type="entry name" value="FE2OG_OXY"/>
    <property type="match status" value="1"/>
</dbReference>
<evidence type="ECO:0000256" key="1">
    <source>
        <dbReference type="ARBA" id="ARBA00001954"/>
    </source>
</evidence>
<keyword evidence="7" id="KW-0408">Iron</keyword>
<evidence type="ECO:0000313" key="11">
    <source>
        <dbReference type="Proteomes" id="UP001153620"/>
    </source>
</evidence>
<dbReference type="Gene3D" id="2.60.120.590">
    <property type="entry name" value="Alpha-ketoglutarate-dependent dioxygenase AlkB-like"/>
    <property type="match status" value="1"/>
</dbReference>
<reference evidence="10" key="1">
    <citation type="submission" date="2022-01" db="EMBL/GenBank/DDBJ databases">
        <authorList>
            <person name="King R."/>
        </authorList>
    </citation>
    <scope>NUCLEOTIDE SEQUENCE</scope>
</reference>
<dbReference type="EMBL" id="OU895877">
    <property type="protein sequence ID" value="CAG9797394.1"/>
    <property type="molecule type" value="Genomic_DNA"/>
</dbReference>
<dbReference type="PANTHER" id="PTHR46030">
    <property type="entry name" value="ALPHA-KETOGLUTARATE-DEPENDENT DIOXYGENASE ALKB HOMOLOG 6"/>
    <property type="match status" value="1"/>
</dbReference>
<keyword evidence="4" id="KW-0479">Metal-binding</keyword>
<dbReference type="Pfam" id="PF13532">
    <property type="entry name" value="2OG-FeII_Oxy_2"/>
    <property type="match status" value="1"/>
</dbReference>
<evidence type="ECO:0000256" key="8">
    <source>
        <dbReference type="ARBA" id="ARBA00023242"/>
    </source>
</evidence>
<evidence type="ECO:0000256" key="2">
    <source>
        <dbReference type="ARBA" id="ARBA00004123"/>
    </source>
</evidence>
<evidence type="ECO:0000313" key="10">
    <source>
        <dbReference type="EMBL" id="CAG9797394.1"/>
    </source>
</evidence>
<dbReference type="OrthoDB" id="412814at2759"/>
<dbReference type="InterPro" id="IPR027450">
    <property type="entry name" value="AlkB-like"/>
</dbReference>
<comment type="similarity">
    <text evidence="3">Belongs to the alkB family.</text>
</comment>
<dbReference type="Proteomes" id="UP001153620">
    <property type="component" value="Chromosome 1"/>
</dbReference>
<comment type="subcellular location">
    <subcellularLocation>
        <location evidence="2">Nucleus</location>
    </subcellularLocation>
</comment>
<proteinExistence type="inferred from homology"/>
<sequence>MLNLEDYKLECLPDTCFYIPNFITEAEEKLLLHEIYKTPSCKWTQLSHRRLMNIGGIPMSKGMIAETIPNYLQNYVDRINKMNIFPQNCHANHILLNEYKAGEGIMSHFDGPMFFPTISTLSIGSHCILEFNKPPKQDEKYEIVKELKVLVEPRSLLVLKDNMYTDYMHGISEIKEDDLNDPLVMNLDKCDKLNDTKLLERATRISLTIRHVPKTSKMKLKFFK</sequence>
<evidence type="ECO:0000256" key="3">
    <source>
        <dbReference type="ARBA" id="ARBA00007879"/>
    </source>
</evidence>
<dbReference type="InterPro" id="IPR005123">
    <property type="entry name" value="Oxoglu/Fe-dep_dioxygenase_dom"/>
</dbReference>
<keyword evidence="5" id="KW-0223">Dioxygenase</keyword>
<dbReference type="InterPro" id="IPR032862">
    <property type="entry name" value="ALKBH6"/>
</dbReference>
<accession>A0A9N9RJG4</accession>
<dbReference type="PANTHER" id="PTHR46030:SF1">
    <property type="entry name" value="ALPHA-KETOGLUTARATE-DEPENDENT DIOXYGENASE ALKB HOMOLOG 6"/>
    <property type="match status" value="1"/>
</dbReference>
<dbReference type="InterPro" id="IPR037151">
    <property type="entry name" value="AlkB-like_sf"/>
</dbReference>